<gene>
    <name evidence="1" type="ORF">TNCT_73751</name>
</gene>
<sequence>MGQLVKVATELGKFTKTDTRQHQMLALVHRNLCDRGSLGSNMYNTGRRRLTWINIEEQVLQFFEDNPNTTTQLLLSSLRSVSQQCGRYCAREMSLFTICKGCNHCSLTIIGRVWGLHNGSCRKVSCNPNFLAYVFFTDEASFSRKG</sequence>
<evidence type="ECO:0000313" key="1">
    <source>
        <dbReference type="EMBL" id="GFR24779.1"/>
    </source>
</evidence>
<protein>
    <submittedName>
        <fullName evidence="1">Uncharacterized protein</fullName>
    </submittedName>
</protein>
<proteinExistence type="predicted"/>
<dbReference type="EMBL" id="BMAO01008553">
    <property type="protein sequence ID" value="GFR24779.1"/>
    <property type="molecule type" value="Genomic_DNA"/>
</dbReference>
<organism evidence="1 2">
    <name type="scientific">Trichonephila clavata</name>
    <name type="common">Joro spider</name>
    <name type="synonym">Nephila clavata</name>
    <dbReference type="NCBI Taxonomy" id="2740835"/>
    <lineage>
        <taxon>Eukaryota</taxon>
        <taxon>Metazoa</taxon>
        <taxon>Ecdysozoa</taxon>
        <taxon>Arthropoda</taxon>
        <taxon>Chelicerata</taxon>
        <taxon>Arachnida</taxon>
        <taxon>Araneae</taxon>
        <taxon>Araneomorphae</taxon>
        <taxon>Entelegynae</taxon>
        <taxon>Araneoidea</taxon>
        <taxon>Nephilidae</taxon>
        <taxon>Trichonephila</taxon>
    </lineage>
</organism>
<comment type="caution">
    <text evidence="1">The sequence shown here is derived from an EMBL/GenBank/DDBJ whole genome shotgun (WGS) entry which is preliminary data.</text>
</comment>
<dbReference type="AlphaFoldDB" id="A0A8X6HJJ5"/>
<dbReference type="Proteomes" id="UP000887116">
    <property type="component" value="Unassembled WGS sequence"/>
</dbReference>
<accession>A0A8X6HJJ5</accession>
<reference evidence="1" key="1">
    <citation type="submission" date="2020-07" db="EMBL/GenBank/DDBJ databases">
        <title>Multicomponent nature underlies the extraordinary mechanical properties of spider dragline silk.</title>
        <authorList>
            <person name="Kono N."/>
            <person name="Nakamura H."/>
            <person name="Mori M."/>
            <person name="Yoshida Y."/>
            <person name="Ohtoshi R."/>
            <person name="Malay A.D."/>
            <person name="Moran D.A.P."/>
            <person name="Tomita M."/>
            <person name="Numata K."/>
            <person name="Arakawa K."/>
        </authorList>
    </citation>
    <scope>NUCLEOTIDE SEQUENCE</scope>
</reference>
<keyword evidence="2" id="KW-1185">Reference proteome</keyword>
<evidence type="ECO:0000313" key="2">
    <source>
        <dbReference type="Proteomes" id="UP000887116"/>
    </source>
</evidence>
<name>A0A8X6HJJ5_TRICU</name>